<evidence type="ECO:0000313" key="2">
    <source>
        <dbReference type="EMBL" id="MDP5135063.1"/>
    </source>
</evidence>
<proteinExistence type="predicted"/>
<dbReference type="RefSeq" id="WP_305973938.1">
    <property type="nucleotide sequence ID" value="NZ_JAPJDZ010000005.1"/>
</dbReference>
<organism evidence="2 3">
    <name type="scientific">Rheinheimera baltica</name>
    <dbReference type="NCBI Taxonomy" id="67576"/>
    <lineage>
        <taxon>Bacteria</taxon>
        <taxon>Pseudomonadati</taxon>
        <taxon>Pseudomonadota</taxon>
        <taxon>Gammaproteobacteria</taxon>
        <taxon>Chromatiales</taxon>
        <taxon>Chromatiaceae</taxon>
        <taxon>Rheinheimera</taxon>
    </lineage>
</organism>
<feature type="transmembrane region" description="Helical" evidence="1">
    <location>
        <begin position="340"/>
        <end position="361"/>
    </location>
</feature>
<keyword evidence="1" id="KW-0472">Membrane</keyword>
<dbReference type="InterPro" id="IPR011385">
    <property type="entry name" value="Site-sp_rcmbase"/>
</dbReference>
<reference evidence="2 3" key="1">
    <citation type="submission" date="2022-11" db="EMBL/GenBank/DDBJ databases">
        <title>Viruses from the air-sea interface of a natural surface slick.</title>
        <authorList>
            <person name="Rahlff J."/>
            <person name="Holmfeldt K."/>
        </authorList>
    </citation>
    <scope>NUCLEOTIDE SEQUENCE [LARGE SCALE GENOMIC DNA]</scope>
    <source>
        <strain evidence="2 3">SMS4</strain>
    </source>
</reference>
<dbReference type="Proteomes" id="UP001231109">
    <property type="component" value="Unassembled WGS sequence"/>
</dbReference>
<evidence type="ECO:0000313" key="3">
    <source>
        <dbReference type="Proteomes" id="UP001231109"/>
    </source>
</evidence>
<protein>
    <submittedName>
        <fullName evidence="2">Site-specific recombinase</fullName>
    </submittedName>
</protein>
<feature type="transmembrane region" description="Helical" evidence="1">
    <location>
        <begin position="596"/>
        <end position="623"/>
    </location>
</feature>
<keyword evidence="1" id="KW-0812">Transmembrane</keyword>
<keyword evidence="3" id="KW-1185">Reference proteome</keyword>
<accession>A0ABT9HVQ3</accession>
<dbReference type="PIRSF" id="PIRSF015380">
    <property type="entry name" value="Site-sp_rcmb"/>
    <property type="match status" value="1"/>
</dbReference>
<name>A0ABT9HVQ3_9GAMM</name>
<feature type="transmembrane region" description="Helical" evidence="1">
    <location>
        <begin position="441"/>
        <end position="464"/>
    </location>
</feature>
<feature type="transmembrane region" description="Helical" evidence="1">
    <location>
        <begin position="484"/>
        <end position="504"/>
    </location>
</feature>
<evidence type="ECO:0000256" key="1">
    <source>
        <dbReference type="SAM" id="Phobius"/>
    </source>
</evidence>
<dbReference type="Pfam" id="PF10136">
    <property type="entry name" value="SpecificRecomb"/>
    <property type="match status" value="1"/>
</dbReference>
<comment type="caution">
    <text evidence="2">The sequence shown here is derived from an EMBL/GenBank/DDBJ whole genome shotgun (WGS) entry which is preliminary data.</text>
</comment>
<keyword evidence="1" id="KW-1133">Transmembrane helix</keyword>
<feature type="transmembrane region" description="Helical" evidence="1">
    <location>
        <begin position="373"/>
        <end position="393"/>
    </location>
</feature>
<sequence length="689" mass="75431">MDTLGAVTLVRSVSEQRCPVALATALVDWLSYDGLGVVQAQRATKLQEALVNNPKHSAAISQVLFGWLSEVNIYPALVNSGLFSRRGFLREMASRLYERVNPAPRDQNDVKDMLVQMFSGKHQPVWLGQASSEAVQGCFIALCANAPSGLVQKMYGHFQEECLYALEMLGIWVAAEEIEPDLMRLDRRLSSIDSPFIALSREMNLFVQSGRDKLNNPELSLLDTAHLDVMIEQSRDQLERLRRRGAGVGSSVSVAHLLERLEQTLDRIVILVDLLQSDGAAQGSKLFSLFGTLAQASTEQNSIGALWRSSTQMLSKSITVNKSGHGEHYITRDKSSFFTLMRSAAGAGVIIALMALLKMYINQQAFSPLDEAVLVSLNYGLGFVLIHMLHFTIATKQPAMTAASFAQEVERGENGRAVNKKLAALLIDVNRSQWAAVWGNISVAIVLACSIALVFRLVTGSALLSPDMVAYQLAAISPVTGLALLYAAIAGLWLFCSGIIAGFFDNRANCLELRLRLYQHPMLKKLLPDTARHKFADYLHDNYGALAGNFLFGVLLGMTGYVGYLSGFPLDIRHVAFSSANLGYSAISGEIGVLSFLVNVIFVLLIGFVNLWVSFTLALTVALRARGTSISKLPLLLKSLWEQAKQQPLQLFFPVNAVKQTMAEATKAKEPKVIVNMEIKADTASAQDK</sequence>
<gene>
    <name evidence="2" type="ORF">ORJ04_03755</name>
</gene>
<feature type="transmembrane region" description="Helical" evidence="1">
    <location>
        <begin position="543"/>
        <end position="564"/>
    </location>
</feature>
<dbReference type="EMBL" id="JAPJDZ010000005">
    <property type="protein sequence ID" value="MDP5135063.1"/>
    <property type="molecule type" value="Genomic_DNA"/>
</dbReference>